<dbReference type="AlphaFoldDB" id="A0A813PLQ1"/>
<dbReference type="SUPFAM" id="SSF50978">
    <property type="entry name" value="WD40 repeat-like"/>
    <property type="match status" value="1"/>
</dbReference>
<sequence length="688" mass="77289">MQLEISIHHLTNQNQNEWLTCADINNQQEIVCGTDQGVIYHTQPSLSSSSGKSNCKYNQLIGHSKLISDICYYDSNGTYALSCSADNDIRLWHSQSSRCITIYRSHLSPVWCLAAHSTSDRFASGSMDQTVRLWTPERLDILRTFIYHSSDINTLSFHPKGKYLASGSDDGLTILWSIEQAQPARIFKSSLPVEQLTFTSDGNHLVSINHNSEQKSDRITLWDVRSANEICLIQNIPSHRRLLKAYPVQDTTTFVTGFQKTLLFFDINNQKEKLTSFSSKISHDSSQRLIHVSSNESNKAIMSTLRQRRKPITPVDIVRDLDAFVKVENDFKQPTTTGGTISIITIIVVICLSVVHIATFQSHTLKYDYDVDWDHDSKLKINIDMTVAMSCKVIGSDVLDVTNTNPMESGKLDEEDTWFELSPQQQVVFDNLQMGYKLIREQYHAIHDLLWLQGHMIEELPEREVKLDRPHDACRLHGTLEVNKLAGNFHIILGKAFSFFGAHAHISPMGAQNTALNFSHRIDHLSFGLPTPGLVQPLNGDLKLTNTSSQIFQYFLEVVPTVVQTSYANVETYQYAVTEKTRAIDHASGSHGIPGIFIRYEISPLKIAVKEVHRSYFMLLVELAGIFGGVYATSGMIHSLISVIYDAAFKQCKTNTPLLTDMKTRTSIVDDNTPAIAIGITPDSSSVM</sequence>
<organism evidence="10 13">
    <name type="scientific">Adineta ricciae</name>
    <name type="common">Rotifer</name>
    <dbReference type="NCBI Taxonomy" id="249248"/>
    <lineage>
        <taxon>Eukaryota</taxon>
        <taxon>Metazoa</taxon>
        <taxon>Spiralia</taxon>
        <taxon>Gnathifera</taxon>
        <taxon>Rotifera</taxon>
        <taxon>Eurotatoria</taxon>
        <taxon>Bdelloidea</taxon>
        <taxon>Adinetida</taxon>
        <taxon>Adinetidae</taxon>
        <taxon>Adineta</taxon>
    </lineage>
</organism>
<dbReference type="Pfam" id="PF00400">
    <property type="entry name" value="WD40"/>
    <property type="match status" value="3"/>
</dbReference>
<feature type="repeat" description="WD" evidence="6">
    <location>
        <begin position="103"/>
        <end position="144"/>
    </location>
</feature>
<evidence type="ECO:0000256" key="7">
    <source>
        <dbReference type="SAM" id="Phobius"/>
    </source>
</evidence>
<feature type="domain" description="Endoplasmic reticulum vesicle transporter N-terminal" evidence="9">
    <location>
        <begin position="318"/>
        <end position="405"/>
    </location>
</feature>
<dbReference type="SMART" id="SM00320">
    <property type="entry name" value="WD40"/>
    <property type="match status" value="4"/>
</dbReference>
<dbReference type="InterPro" id="IPR039542">
    <property type="entry name" value="Erv_N"/>
</dbReference>
<reference evidence="10" key="1">
    <citation type="submission" date="2021-02" db="EMBL/GenBank/DDBJ databases">
        <authorList>
            <person name="Nowell W R."/>
        </authorList>
    </citation>
    <scope>NUCLEOTIDE SEQUENCE</scope>
</reference>
<dbReference type="InterPro" id="IPR045888">
    <property type="entry name" value="Erv"/>
</dbReference>
<dbReference type="InterPro" id="IPR036322">
    <property type="entry name" value="WD40_repeat_dom_sf"/>
</dbReference>
<comment type="caution">
    <text evidence="10">The sequence shown here is derived from an EMBL/GenBank/DDBJ whole genome shotgun (WGS) entry which is preliminary data.</text>
</comment>
<proteinExistence type="inferred from homology"/>
<evidence type="ECO:0000313" key="10">
    <source>
        <dbReference type="EMBL" id="CAF0754725.1"/>
    </source>
</evidence>
<feature type="repeat" description="WD" evidence="6">
    <location>
        <begin position="60"/>
        <end position="102"/>
    </location>
</feature>
<comment type="similarity">
    <text evidence="2">Belongs to the ERGIC family.</text>
</comment>
<keyword evidence="12" id="KW-1185">Reference proteome</keyword>
<dbReference type="GO" id="GO:0030134">
    <property type="term" value="C:COPII-coated ER to Golgi transport vesicle"/>
    <property type="evidence" value="ECO:0007669"/>
    <property type="project" value="TreeGrafter"/>
</dbReference>
<dbReference type="EMBL" id="CAJNOR010000222">
    <property type="protein sequence ID" value="CAF0845557.1"/>
    <property type="molecule type" value="Genomic_DNA"/>
</dbReference>
<dbReference type="InterPro" id="IPR015943">
    <property type="entry name" value="WD40/YVTN_repeat-like_dom_sf"/>
</dbReference>
<evidence type="ECO:0000313" key="12">
    <source>
        <dbReference type="Proteomes" id="UP000663828"/>
    </source>
</evidence>
<evidence type="ECO:0000259" key="9">
    <source>
        <dbReference type="Pfam" id="PF13850"/>
    </source>
</evidence>
<dbReference type="InterPro" id="IPR012936">
    <property type="entry name" value="Erv_C"/>
</dbReference>
<dbReference type="Pfam" id="PF07970">
    <property type="entry name" value="COPIIcoated_ERV"/>
    <property type="match status" value="1"/>
</dbReference>
<protein>
    <submittedName>
        <fullName evidence="10">Uncharacterized protein</fullName>
    </submittedName>
</protein>
<evidence type="ECO:0000256" key="1">
    <source>
        <dbReference type="ARBA" id="ARBA00004457"/>
    </source>
</evidence>
<evidence type="ECO:0000313" key="13">
    <source>
        <dbReference type="Proteomes" id="UP000663852"/>
    </source>
</evidence>
<dbReference type="Pfam" id="PF13850">
    <property type="entry name" value="ERGIC_N"/>
    <property type="match status" value="1"/>
</dbReference>
<dbReference type="GO" id="GO:0006888">
    <property type="term" value="P:endoplasmic reticulum to Golgi vesicle-mediated transport"/>
    <property type="evidence" value="ECO:0007669"/>
    <property type="project" value="TreeGrafter"/>
</dbReference>
<keyword evidence="6" id="KW-0853">WD repeat</keyword>
<evidence type="ECO:0000256" key="4">
    <source>
        <dbReference type="ARBA" id="ARBA00022989"/>
    </source>
</evidence>
<comment type="subcellular location">
    <subcellularLocation>
        <location evidence="1">Endoplasmic reticulum-Golgi intermediate compartment membrane</location>
        <topology evidence="1">Multi-pass membrane protein</topology>
    </subcellularLocation>
</comment>
<evidence type="ECO:0000259" key="8">
    <source>
        <dbReference type="Pfam" id="PF07970"/>
    </source>
</evidence>
<dbReference type="Gene3D" id="2.130.10.10">
    <property type="entry name" value="YVTN repeat-like/Quinoprotein amine dehydrogenase"/>
    <property type="match status" value="2"/>
</dbReference>
<dbReference type="Proteomes" id="UP000663852">
    <property type="component" value="Unassembled WGS sequence"/>
</dbReference>
<dbReference type="PANTHER" id="PTHR10984">
    <property type="entry name" value="ENDOPLASMIC RETICULUM-GOLGI INTERMEDIATE COMPARTMENT PROTEIN"/>
    <property type="match status" value="1"/>
</dbReference>
<dbReference type="PANTHER" id="PTHR10984:SF30">
    <property type="entry name" value="ENDOPLASMIC RETICULUM-GOLGI INTERMEDIATE COMPARTMENT PROTEIN 2"/>
    <property type="match status" value="1"/>
</dbReference>
<keyword evidence="4 7" id="KW-1133">Transmembrane helix</keyword>
<evidence type="ECO:0000256" key="5">
    <source>
        <dbReference type="ARBA" id="ARBA00023136"/>
    </source>
</evidence>
<dbReference type="Proteomes" id="UP000663828">
    <property type="component" value="Unassembled WGS sequence"/>
</dbReference>
<dbReference type="GO" id="GO:0005783">
    <property type="term" value="C:endoplasmic reticulum"/>
    <property type="evidence" value="ECO:0007669"/>
    <property type="project" value="TreeGrafter"/>
</dbReference>
<accession>A0A813PLQ1</accession>
<dbReference type="InterPro" id="IPR001680">
    <property type="entry name" value="WD40_rpt"/>
</dbReference>
<dbReference type="PROSITE" id="PS50082">
    <property type="entry name" value="WD_REPEATS_2"/>
    <property type="match status" value="3"/>
</dbReference>
<dbReference type="GO" id="GO:0033116">
    <property type="term" value="C:endoplasmic reticulum-Golgi intermediate compartment membrane"/>
    <property type="evidence" value="ECO:0007669"/>
    <property type="project" value="UniProtKB-SubCell"/>
</dbReference>
<name>A0A813PLQ1_ADIRI</name>
<evidence type="ECO:0000256" key="2">
    <source>
        <dbReference type="ARBA" id="ARBA00005648"/>
    </source>
</evidence>
<dbReference type="GO" id="GO:0006890">
    <property type="term" value="P:retrograde vesicle-mediated transport, Golgi to endoplasmic reticulum"/>
    <property type="evidence" value="ECO:0007669"/>
    <property type="project" value="TreeGrafter"/>
</dbReference>
<evidence type="ECO:0000313" key="11">
    <source>
        <dbReference type="EMBL" id="CAF0845557.1"/>
    </source>
</evidence>
<feature type="transmembrane region" description="Helical" evidence="7">
    <location>
        <begin position="616"/>
        <end position="645"/>
    </location>
</feature>
<feature type="repeat" description="WD" evidence="6">
    <location>
        <begin position="145"/>
        <end position="186"/>
    </location>
</feature>
<keyword evidence="5 7" id="KW-0472">Membrane</keyword>
<evidence type="ECO:0000256" key="3">
    <source>
        <dbReference type="ARBA" id="ARBA00022692"/>
    </source>
</evidence>
<dbReference type="OrthoDB" id="5541786at2759"/>
<dbReference type="PROSITE" id="PS50294">
    <property type="entry name" value="WD_REPEATS_REGION"/>
    <property type="match status" value="2"/>
</dbReference>
<feature type="domain" description="Endoplasmic reticulum vesicle transporter C-terminal" evidence="8">
    <location>
        <begin position="469"/>
        <end position="637"/>
    </location>
</feature>
<dbReference type="EMBL" id="CAJNOJ010000006">
    <property type="protein sequence ID" value="CAF0754725.1"/>
    <property type="molecule type" value="Genomic_DNA"/>
</dbReference>
<evidence type="ECO:0000256" key="6">
    <source>
        <dbReference type="PROSITE-ProRule" id="PRU00221"/>
    </source>
</evidence>
<gene>
    <name evidence="10" type="ORF">EDS130_LOCUS2482</name>
    <name evidence="11" type="ORF">XAT740_LOCUS5204</name>
</gene>
<keyword evidence="3 7" id="KW-0812">Transmembrane</keyword>